<dbReference type="GO" id="GO:0005506">
    <property type="term" value="F:iron ion binding"/>
    <property type="evidence" value="ECO:0007669"/>
    <property type="project" value="InterPro"/>
</dbReference>
<dbReference type="GO" id="GO:0016226">
    <property type="term" value="P:iron-sulfur cluster assembly"/>
    <property type="evidence" value="ECO:0007669"/>
    <property type="project" value="InterPro"/>
</dbReference>
<reference evidence="2" key="1">
    <citation type="journal article" date="2014" name="Front. Microbiol.">
        <title>High frequency of phylogenetically diverse reductive dehalogenase-homologous genes in deep subseafloor sedimentary metagenomes.</title>
        <authorList>
            <person name="Kawai M."/>
            <person name="Futagami T."/>
            <person name="Toyoda A."/>
            <person name="Takaki Y."/>
            <person name="Nishi S."/>
            <person name="Hori S."/>
            <person name="Arai W."/>
            <person name="Tsubouchi T."/>
            <person name="Morono Y."/>
            <person name="Uchiyama I."/>
            <person name="Ito T."/>
            <person name="Fujiyama A."/>
            <person name="Inagaki F."/>
            <person name="Takami H."/>
        </authorList>
    </citation>
    <scope>NUCLEOTIDE SEQUENCE</scope>
    <source>
        <strain evidence="2">Expedition CK06-06</strain>
    </source>
</reference>
<dbReference type="EMBL" id="BARS01044280">
    <property type="protein sequence ID" value="GAG34505.1"/>
    <property type="molecule type" value="Genomic_DNA"/>
</dbReference>
<evidence type="ECO:0000259" key="1">
    <source>
        <dbReference type="Pfam" id="PF01592"/>
    </source>
</evidence>
<feature type="non-terminal residue" evidence="2">
    <location>
        <position position="140"/>
    </location>
</feature>
<dbReference type="PANTHER" id="PTHR10093">
    <property type="entry name" value="IRON-SULFUR CLUSTER ASSEMBLY ENZYME NIFU HOMOLOG"/>
    <property type="match status" value="1"/>
</dbReference>
<dbReference type="AlphaFoldDB" id="X0WV35"/>
<organism evidence="2">
    <name type="scientific">marine sediment metagenome</name>
    <dbReference type="NCBI Taxonomy" id="412755"/>
    <lineage>
        <taxon>unclassified sequences</taxon>
        <taxon>metagenomes</taxon>
        <taxon>ecological metagenomes</taxon>
    </lineage>
</organism>
<dbReference type="CDD" id="cd06664">
    <property type="entry name" value="IscU_like"/>
    <property type="match status" value="1"/>
</dbReference>
<name>X0WV35_9ZZZZ</name>
<comment type="caution">
    <text evidence="2">The sequence shown here is derived from an EMBL/GenBank/DDBJ whole genome shotgun (WGS) entry which is preliminary data.</text>
</comment>
<accession>X0WV35</accession>
<dbReference type="Gene3D" id="3.90.1010.10">
    <property type="match status" value="1"/>
</dbReference>
<dbReference type="SUPFAM" id="SSF82649">
    <property type="entry name" value="SufE/NifU"/>
    <property type="match status" value="1"/>
</dbReference>
<sequence length="140" mass="15652">MSKDKDVDKFAQELQKQILEQIRKRYSETVIDHWQNPRNFRKIENPDGHAKVKGPCGDTMEMYLRTDKENISECGFQTDGCGTTIVCGSVATELALNKSFIQALGLVSADEILKRLGGLPQSDVHCAQLAAETLRRARAN</sequence>
<dbReference type="GO" id="GO:0051536">
    <property type="term" value="F:iron-sulfur cluster binding"/>
    <property type="evidence" value="ECO:0007669"/>
    <property type="project" value="InterPro"/>
</dbReference>
<protein>
    <recommendedName>
        <fullName evidence="1">NIF system FeS cluster assembly NifU N-terminal domain-containing protein</fullName>
    </recommendedName>
</protein>
<gene>
    <name evidence="2" type="ORF">S01H1_66929</name>
</gene>
<dbReference type="Pfam" id="PF01592">
    <property type="entry name" value="NifU_N"/>
    <property type="match status" value="1"/>
</dbReference>
<dbReference type="InterPro" id="IPR002871">
    <property type="entry name" value="NIF_FeS_clus_asmbl_NifU_N"/>
</dbReference>
<evidence type="ECO:0000313" key="2">
    <source>
        <dbReference type="EMBL" id="GAG34505.1"/>
    </source>
</evidence>
<proteinExistence type="predicted"/>
<feature type="domain" description="NIF system FeS cluster assembly NifU N-terminal" evidence="1">
    <location>
        <begin position="26"/>
        <end position="137"/>
    </location>
</feature>